<dbReference type="EMBL" id="BKCJ011732439">
    <property type="protein sequence ID" value="GFD48917.1"/>
    <property type="molecule type" value="Genomic_DNA"/>
</dbReference>
<gene>
    <name evidence="1" type="ORF">Tci_920886</name>
</gene>
<evidence type="ECO:0000313" key="1">
    <source>
        <dbReference type="EMBL" id="GFD48917.1"/>
    </source>
</evidence>
<name>A0A699WN86_TANCI</name>
<protein>
    <submittedName>
        <fullName evidence="1">Uncharacterized protein</fullName>
    </submittedName>
</protein>
<sequence>GYYVSTYLDNALAGQNTSPRFLSTLLPFLCNGQAQRYSFSAFDSDGDSLVYEFRQPEQSLAPQSPVNPYFCGSPIAGTLSPHFQLNVATGALTAIPAAVQQGRFAMAARVSEYRRINGSWQQIGYV</sequence>
<comment type="caution">
    <text evidence="1">The sequence shown here is derived from an EMBL/GenBank/DDBJ whole genome shotgun (WGS) entry which is preliminary data.</text>
</comment>
<dbReference type="AlphaFoldDB" id="A0A699WN86"/>
<accession>A0A699WN86</accession>
<feature type="non-terminal residue" evidence="1">
    <location>
        <position position="1"/>
    </location>
</feature>
<organism evidence="1">
    <name type="scientific">Tanacetum cinerariifolium</name>
    <name type="common">Dalmatian daisy</name>
    <name type="synonym">Chrysanthemum cinerariifolium</name>
    <dbReference type="NCBI Taxonomy" id="118510"/>
    <lineage>
        <taxon>Eukaryota</taxon>
        <taxon>Viridiplantae</taxon>
        <taxon>Streptophyta</taxon>
        <taxon>Embryophyta</taxon>
        <taxon>Tracheophyta</taxon>
        <taxon>Spermatophyta</taxon>
        <taxon>Magnoliopsida</taxon>
        <taxon>eudicotyledons</taxon>
        <taxon>Gunneridae</taxon>
        <taxon>Pentapetalae</taxon>
        <taxon>asterids</taxon>
        <taxon>campanulids</taxon>
        <taxon>Asterales</taxon>
        <taxon>Asteraceae</taxon>
        <taxon>Asteroideae</taxon>
        <taxon>Anthemideae</taxon>
        <taxon>Anthemidinae</taxon>
        <taxon>Tanacetum</taxon>
    </lineage>
</organism>
<reference evidence="1" key="1">
    <citation type="journal article" date="2019" name="Sci. Rep.">
        <title>Draft genome of Tanacetum cinerariifolium, the natural source of mosquito coil.</title>
        <authorList>
            <person name="Yamashiro T."/>
            <person name="Shiraishi A."/>
            <person name="Satake H."/>
            <person name="Nakayama K."/>
        </authorList>
    </citation>
    <scope>NUCLEOTIDE SEQUENCE</scope>
</reference>
<feature type="non-terminal residue" evidence="1">
    <location>
        <position position="126"/>
    </location>
</feature>
<proteinExistence type="predicted"/>